<evidence type="ECO:0000256" key="1">
    <source>
        <dbReference type="ARBA" id="ARBA00022737"/>
    </source>
</evidence>
<dbReference type="InterPro" id="IPR032675">
    <property type="entry name" value="LRR_dom_sf"/>
</dbReference>
<dbReference type="SMART" id="SM00368">
    <property type="entry name" value="LRR_RI"/>
    <property type="match status" value="2"/>
</dbReference>
<evidence type="ECO:0000313" key="3">
    <source>
        <dbReference type="Proteomes" id="UP000439903"/>
    </source>
</evidence>
<dbReference type="InterPro" id="IPR001611">
    <property type="entry name" value="Leu-rich_rpt"/>
</dbReference>
<comment type="caution">
    <text evidence="2">The sequence shown here is derived from an EMBL/GenBank/DDBJ whole genome shotgun (WGS) entry which is preliminary data.</text>
</comment>
<proteinExistence type="predicted"/>
<dbReference type="InterPro" id="IPR052201">
    <property type="entry name" value="LRR-containing_regulator"/>
</dbReference>
<dbReference type="AlphaFoldDB" id="A0A8H4EI90"/>
<dbReference type="PANTHER" id="PTHR24111">
    <property type="entry name" value="LEUCINE-RICH REPEAT-CONTAINING PROTEIN 34"/>
    <property type="match status" value="1"/>
</dbReference>
<dbReference type="OrthoDB" id="120976at2759"/>
<dbReference type="Gene3D" id="3.80.10.10">
    <property type="entry name" value="Ribonuclease Inhibitor"/>
    <property type="match status" value="2"/>
</dbReference>
<organism evidence="2 3">
    <name type="scientific">Gigaspora margarita</name>
    <dbReference type="NCBI Taxonomy" id="4874"/>
    <lineage>
        <taxon>Eukaryota</taxon>
        <taxon>Fungi</taxon>
        <taxon>Fungi incertae sedis</taxon>
        <taxon>Mucoromycota</taxon>
        <taxon>Glomeromycotina</taxon>
        <taxon>Glomeromycetes</taxon>
        <taxon>Diversisporales</taxon>
        <taxon>Gigasporaceae</taxon>
        <taxon>Gigaspora</taxon>
    </lineage>
</organism>
<keyword evidence="3" id="KW-1185">Reference proteome</keyword>
<keyword evidence="1" id="KW-0677">Repeat</keyword>
<name>A0A8H4EI90_GIGMA</name>
<dbReference type="EMBL" id="WTPW01000688">
    <property type="protein sequence ID" value="KAF0488348.1"/>
    <property type="molecule type" value="Genomic_DNA"/>
</dbReference>
<sequence length="210" mass="22924">MKKKSPVLEGIMPLNLGGPLFDYTSHIKTVSNDKLQEAINIWFKTSKNLHLEVIGACPSSDLEVKFFKALCEGNDLDSLALSYYFRGSGKGGVLVNAFAKSSTLTSLYFFDNAIGKNALSKILYKNTTLTSLNLRDRSLDPEGEGGKALARERHVNLLDIPDNQIGDEGGKAFTEALIQNKTLTSLNLSYNQLDSEGGKAFTNALNKISL</sequence>
<evidence type="ECO:0000313" key="2">
    <source>
        <dbReference type="EMBL" id="KAF0488348.1"/>
    </source>
</evidence>
<protein>
    <submittedName>
        <fullName evidence="2">RNI-like protein</fullName>
    </submittedName>
</protein>
<accession>A0A8H4EI90</accession>
<dbReference type="PANTHER" id="PTHR24111:SF0">
    <property type="entry name" value="LEUCINE-RICH REPEAT-CONTAINING PROTEIN"/>
    <property type="match status" value="1"/>
</dbReference>
<dbReference type="Pfam" id="PF13516">
    <property type="entry name" value="LRR_6"/>
    <property type="match status" value="3"/>
</dbReference>
<dbReference type="SUPFAM" id="SSF52047">
    <property type="entry name" value="RNI-like"/>
    <property type="match status" value="1"/>
</dbReference>
<dbReference type="Proteomes" id="UP000439903">
    <property type="component" value="Unassembled WGS sequence"/>
</dbReference>
<reference evidence="2 3" key="1">
    <citation type="journal article" date="2019" name="Environ. Microbiol.">
        <title>At the nexus of three kingdoms: the genome of the mycorrhizal fungus Gigaspora margarita provides insights into plant, endobacterial and fungal interactions.</title>
        <authorList>
            <person name="Venice F."/>
            <person name="Ghignone S."/>
            <person name="Salvioli di Fossalunga A."/>
            <person name="Amselem J."/>
            <person name="Novero M."/>
            <person name="Xianan X."/>
            <person name="Sedzielewska Toro K."/>
            <person name="Morin E."/>
            <person name="Lipzen A."/>
            <person name="Grigoriev I.V."/>
            <person name="Henrissat B."/>
            <person name="Martin F.M."/>
            <person name="Bonfante P."/>
        </authorList>
    </citation>
    <scope>NUCLEOTIDE SEQUENCE [LARGE SCALE GENOMIC DNA]</scope>
    <source>
        <strain evidence="2 3">BEG34</strain>
    </source>
</reference>
<gene>
    <name evidence="2" type="ORF">F8M41_022317</name>
</gene>